<dbReference type="InterPro" id="IPR003661">
    <property type="entry name" value="HisK_dim/P_dom"/>
</dbReference>
<dbReference type="InterPro" id="IPR005467">
    <property type="entry name" value="His_kinase_dom"/>
</dbReference>
<dbReference type="KEGG" id="cate:C2869_10830"/>
<feature type="domain" description="Histidine kinase" evidence="4">
    <location>
        <begin position="208"/>
        <end position="440"/>
    </location>
</feature>
<dbReference type="EMBL" id="CP026604">
    <property type="protein sequence ID" value="AWB66897.1"/>
    <property type="molecule type" value="Genomic_DNA"/>
</dbReference>
<dbReference type="Proteomes" id="UP000244441">
    <property type="component" value="Chromosome"/>
</dbReference>
<protein>
    <recommendedName>
        <fullName evidence="2">histidine kinase</fullName>
        <ecNumber evidence="2">2.7.13.3</ecNumber>
    </recommendedName>
</protein>
<organism evidence="5 6">
    <name type="scientific">Saccharobesus litoralis</name>
    <dbReference type="NCBI Taxonomy" id="2172099"/>
    <lineage>
        <taxon>Bacteria</taxon>
        <taxon>Pseudomonadati</taxon>
        <taxon>Pseudomonadota</taxon>
        <taxon>Gammaproteobacteria</taxon>
        <taxon>Alteromonadales</taxon>
        <taxon>Alteromonadaceae</taxon>
        <taxon>Saccharobesus</taxon>
    </lineage>
</organism>
<dbReference type="EC" id="2.7.13.3" evidence="2"/>
<dbReference type="OrthoDB" id="2521613at2"/>
<dbReference type="PANTHER" id="PTHR43065">
    <property type="entry name" value="SENSOR HISTIDINE KINASE"/>
    <property type="match status" value="1"/>
</dbReference>
<dbReference type="SUPFAM" id="SSF47384">
    <property type="entry name" value="Homodimeric domain of signal transducing histidine kinase"/>
    <property type="match status" value="1"/>
</dbReference>
<dbReference type="InterPro" id="IPR036097">
    <property type="entry name" value="HisK_dim/P_sf"/>
</dbReference>
<dbReference type="InterPro" id="IPR036890">
    <property type="entry name" value="HATPase_C_sf"/>
</dbReference>
<dbReference type="PROSITE" id="PS50109">
    <property type="entry name" value="HIS_KIN"/>
    <property type="match status" value="1"/>
</dbReference>
<name>A0A2S0VRR2_9ALTE</name>
<dbReference type="SUPFAM" id="SSF55874">
    <property type="entry name" value="ATPase domain of HSP90 chaperone/DNA topoisomerase II/histidine kinase"/>
    <property type="match status" value="1"/>
</dbReference>
<dbReference type="AlphaFoldDB" id="A0A2S0VRR2"/>
<dbReference type="Pfam" id="PF02518">
    <property type="entry name" value="HATPase_c"/>
    <property type="match status" value="1"/>
</dbReference>
<evidence type="ECO:0000256" key="1">
    <source>
        <dbReference type="ARBA" id="ARBA00000085"/>
    </source>
</evidence>
<evidence type="ECO:0000313" key="5">
    <source>
        <dbReference type="EMBL" id="AWB66897.1"/>
    </source>
</evidence>
<proteinExistence type="predicted"/>
<dbReference type="InterPro" id="IPR004358">
    <property type="entry name" value="Sig_transdc_His_kin-like_C"/>
</dbReference>
<gene>
    <name evidence="5" type="ORF">C2869_10830</name>
</gene>
<reference evidence="5 6" key="1">
    <citation type="submission" date="2018-01" db="EMBL/GenBank/DDBJ databases">
        <title>Genome sequence of a Cantenovulum-like bacteria.</title>
        <authorList>
            <person name="Tan W.R."/>
            <person name="Lau N.-S."/>
            <person name="Go F."/>
            <person name="Amirul A.-A.A."/>
        </authorList>
    </citation>
    <scope>NUCLEOTIDE SEQUENCE [LARGE SCALE GENOMIC DNA]</scope>
    <source>
        <strain evidence="5 6">CCB-QB4</strain>
    </source>
</reference>
<accession>A0A2S0VRR2</accession>
<dbReference type="GO" id="GO:0000155">
    <property type="term" value="F:phosphorelay sensor kinase activity"/>
    <property type="evidence" value="ECO:0007669"/>
    <property type="project" value="InterPro"/>
</dbReference>
<dbReference type="SMART" id="SM00387">
    <property type="entry name" value="HATPase_c"/>
    <property type="match status" value="1"/>
</dbReference>
<evidence type="ECO:0000256" key="3">
    <source>
        <dbReference type="ARBA" id="ARBA00022553"/>
    </source>
</evidence>
<evidence type="ECO:0000259" key="4">
    <source>
        <dbReference type="PROSITE" id="PS50109"/>
    </source>
</evidence>
<dbReference type="PANTHER" id="PTHR43065:SF47">
    <property type="match status" value="1"/>
</dbReference>
<keyword evidence="3" id="KW-0597">Phosphoprotein</keyword>
<keyword evidence="6" id="KW-1185">Reference proteome</keyword>
<comment type="catalytic activity">
    <reaction evidence="1">
        <text>ATP + protein L-histidine = ADP + protein N-phospho-L-histidine.</text>
        <dbReference type="EC" id="2.7.13.3"/>
    </reaction>
</comment>
<sequence>MPSDRVERQLSDFESRMAIAMETTNTTFWELNYTSQQYYVIKADKGHCTNIVSPWLGEETLRLFMHPDDVQMAYKGLQDVAEIGGQVMEMRCRVAKHALQASRYLQSDVPKEWEWMLFSGRRVDASSLGANDNHVVVAGSMQNIAQLQQAEDSLTELTHDLEKRVSERTAELNRSYQEVADSILELQQAQDQLVESKKMAALGSMVAGVAHEVNTPLGICVTALSHIKTVVDQLEQKYKQNKLSRTDLEHLFSETQDGVSLTLSNVERASNLIKSFKQVSVEQSNEDAHEFELVELIKDSIDTVRPRFKNSVHQVKFDGQLPINMCSHAGAISQIIINFMINSLTHGFDNEKPGEMEILVSEVGDDEVLLIYRDNGKGIKAENLFKIFDPFFTTNRQQGNTGLGMNITYNLVNQKLKGQIIVNSLVDQGAEFYIRIPKRLDKLKKK</sequence>
<dbReference type="Gene3D" id="1.10.287.130">
    <property type="match status" value="1"/>
</dbReference>
<dbReference type="InterPro" id="IPR003594">
    <property type="entry name" value="HATPase_dom"/>
</dbReference>
<dbReference type="PRINTS" id="PR00344">
    <property type="entry name" value="BCTRLSENSOR"/>
</dbReference>
<dbReference type="Gene3D" id="3.30.565.10">
    <property type="entry name" value="Histidine kinase-like ATPase, C-terminal domain"/>
    <property type="match status" value="1"/>
</dbReference>
<evidence type="ECO:0000313" key="6">
    <source>
        <dbReference type="Proteomes" id="UP000244441"/>
    </source>
</evidence>
<dbReference type="CDD" id="cd00082">
    <property type="entry name" value="HisKA"/>
    <property type="match status" value="1"/>
</dbReference>
<evidence type="ECO:0000256" key="2">
    <source>
        <dbReference type="ARBA" id="ARBA00012438"/>
    </source>
</evidence>
<dbReference type="RefSeq" id="WP_108602953.1">
    <property type="nucleotide sequence ID" value="NZ_CP026604.1"/>
</dbReference>